<organism evidence="1">
    <name type="scientific">Anguilla anguilla</name>
    <name type="common">European freshwater eel</name>
    <name type="synonym">Muraena anguilla</name>
    <dbReference type="NCBI Taxonomy" id="7936"/>
    <lineage>
        <taxon>Eukaryota</taxon>
        <taxon>Metazoa</taxon>
        <taxon>Chordata</taxon>
        <taxon>Craniata</taxon>
        <taxon>Vertebrata</taxon>
        <taxon>Euteleostomi</taxon>
        <taxon>Actinopterygii</taxon>
        <taxon>Neopterygii</taxon>
        <taxon>Teleostei</taxon>
        <taxon>Anguilliformes</taxon>
        <taxon>Anguillidae</taxon>
        <taxon>Anguilla</taxon>
    </lineage>
</organism>
<sequence>MWIHLNMLMTCERFLKVSYFHVVQSII</sequence>
<reference evidence="1" key="2">
    <citation type="journal article" date="2015" name="Fish Shellfish Immunol.">
        <title>Early steps in the European eel (Anguilla anguilla)-Vibrio vulnificus interaction in the gills: Role of the RtxA13 toxin.</title>
        <authorList>
            <person name="Callol A."/>
            <person name="Pajuelo D."/>
            <person name="Ebbesson L."/>
            <person name="Teles M."/>
            <person name="MacKenzie S."/>
            <person name="Amaro C."/>
        </authorList>
    </citation>
    <scope>NUCLEOTIDE SEQUENCE</scope>
</reference>
<accession>A0A0E9QMK6</accession>
<dbReference type="EMBL" id="GBXM01091314">
    <property type="protein sequence ID" value="JAH17263.1"/>
    <property type="molecule type" value="Transcribed_RNA"/>
</dbReference>
<dbReference type="AlphaFoldDB" id="A0A0E9QMK6"/>
<reference evidence="1" key="1">
    <citation type="submission" date="2014-11" db="EMBL/GenBank/DDBJ databases">
        <authorList>
            <person name="Amaro Gonzalez C."/>
        </authorList>
    </citation>
    <scope>NUCLEOTIDE SEQUENCE</scope>
</reference>
<name>A0A0E9QMK6_ANGAN</name>
<evidence type="ECO:0000313" key="1">
    <source>
        <dbReference type="EMBL" id="JAH17263.1"/>
    </source>
</evidence>
<proteinExistence type="predicted"/>
<protein>
    <submittedName>
        <fullName evidence="1">Uncharacterized protein</fullName>
    </submittedName>
</protein>